<feature type="region of interest" description="Disordered" evidence="1">
    <location>
        <begin position="128"/>
        <end position="175"/>
    </location>
</feature>
<evidence type="ECO:0000256" key="1">
    <source>
        <dbReference type="SAM" id="MobiDB-lite"/>
    </source>
</evidence>
<feature type="region of interest" description="Disordered" evidence="1">
    <location>
        <begin position="257"/>
        <end position="276"/>
    </location>
</feature>
<dbReference type="AlphaFoldDB" id="A0A388KF70"/>
<feature type="compositionally biased region" description="Basic residues" evidence="1">
    <location>
        <begin position="356"/>
        <end position="371"/>
    </location>
</feature>
<feature type="region of interest" description="Disordered" evidence="1">
    <location>
        <begin position="344"/>
        <end position="371"/>
    </location>
</feature>
<dbReference type="Gramene" id="GBG68657">
    <property type="protein sequence ID" value="GBG68657"/>
    <property type="gene ID" value="CBR_g3198"/>
</dbReference>
<keyword evidence="3" id="KW-1185">Reference proteome</keyword>
<feature type="compositionally biased region" description="Basic and acidic residues" evidence="1">
    <location>
        <begin position="257"/>
        <end position="268"/>
    </location>
</feature>
<evidence type="ECO:0000313" key="2">
    <source>
        <dbReference type="EMBL" id="GBG68657.1"/>
    </source>
</evidence>
<dbReference type="Proteomes" id="UP000265515">
    <property type="component" value="Unassembled WGS sequence"/>
</dbReference>
<gene>
    <name evidence="2" type="ORF">CBR_g3198</name>
</gene>
<protein>
    <recommendedName>
        <fullName evidence="4">GIY-YIG domain-containing protein</fullName>
    </recommendedName>
</protein>
<organism evidence="2 3">
    <name type="scientific">Chara braunii</name>
    <name type="common">Braun's stonewort</name>
    <dbReference type="NCBI Taxonomy" id="69332"/>
    <lineage>
        <taxon>Eukaryota</taxon>
        <taxon>Viridiplantae</taxon>
        <taxon>Streptophyta</taxon>
        <taxon>Charophyceae</taxon>
        <taxon>Charales</taxon>
        <taxon>Characeae</taxon>
        <taxon>Chara</taxon>
    </lineage>
</organism>
<evidence type="ECO:0000313" key="3">
    <source>
        <dbReference type="Proteomes" id="UP000265515"/>
    </source>
</evidence>
<reference evidence="2 3" key="1">
    <citation type="journal article" date="2018" name="Cell">
        <title>The Chara Genome: Secondary Complexity and Implications for Plant Terrestrialization.</title>
        <authorList>
            <person name="Nishiyama T."/>
            <person name="Sakayama H."/>
            <person name="Vries J.D."/>
            <person name="Buschmann H."/>
            <person name="Saint-Marcoux D."/>
            <person name="Ullrich K.K."/>
            <person name="Haas F.B."/>
            <person name="Vanderstraeten L."/>
            <person name="Becker D."/>
            <person name="Lang D."/>
            <person name="Vosolsobe S."/>
            <person name="Rombauts S."/>
            <person name="Wilhelmsson P.K.I."/>
            <person name="Janitza P."/>
            <person name="Kern R."/>
            <person name="Heyl A."/>
            <person name="Rumpler F."/>
            <person name="Villalobos L.I.A.C."/>
            <person name="Clay J.M."/>
            <person name="Skokan R."/>
            <person name="Toyoda A."/>
            <person name="Suzuki Y."/>
            <person name="Kagoshima H."/>
            <person name="Schijlen E."/>
            <person name="Tajeshwar N."/>
            <person name="Catarino B."/>
            <person name="Hetherington A.J."/>
            <person name="Saltykova A."/>
            <person name="Bonnot C."/>
            <person name="Breuninger H."/>
            <person name="Symeonidi A."/>
            <person name="Radhakrishnan G.V."/>
            <person name="Van Nieuwerburgh F."/>
            <person name="Deforce D."/>
            <person name="Chang C."/>
            <person name="Karol K.G."/>
            <person name="Hedrich R."/>
            <person name="Ulvskov P."/>
            <person name="Glockner G."/>
            <person name="Delwiche C.F."/>
            <person name="Petrasek J."/>
            <person name="Van de Peer Y."/>
            <person name="Friml J."/>
            <person name="Beilby M."/>
            <person name="Dolan L."/>
            <person name="Kohara Y."/>
            <person name="Sugano S."/>
            <person name="Fujiyama A."/>
            <person name="Delaux P.-M."/>
            <person name="Quint M."/>
            <person name="TheiBen G."/>
            <person name="Hagemann M."/>
            <person name="Harholt J."/>
            <person name="Dunand C."/>
            <person name="Zachgo S."/>
            <person name="Langdale J."/>
            <person name="Maumus F."/>
            <person name="Straeten D.V.D."/>
            <person name="Gould S.B."/>
            <person name="Rensing S.A."/>
        </authorList>
    </citation>
    <scope>NUCLEOTIDE SEQUENCE [LARGE SCALE GENOMIC DNA]</scope>
    <source>
        <strain evidence="2 3">S276</strain>
    </source>
</reference>
<proteinExistence type="predicted"/>
<accession>A0A388KF70</accession>
<dbReference type="EMBL" id="BFEA01000103">
    <property type="protein sequence ID" value="GBG68657.1"/>
    <property type="molecule type" value="Genomic_DNA"/>
</dbReference>
<name>A0A388KF70_CHABU</name>
<feature type="compositionally biased region" description="Pro residues" evidence="1">
    <location>
        <begin position="132"/>
        <end position="144"/>
    </location>
</feature>
<sequence length="731" mass="81094">MYGRGRKGGGRRGRWSNCGRYWSNMNPSGNSNQLGSGGQYPGGMPAQQTGLPQQHQAPAVAHVSMNGGQAPAMVTPGVGPAMSGAYNPPPWGMPMWPGPWHAPGQWGMPPACMPSASMPPVVMQTNMQPAQLPLPPPPPPPPLSLPTQLQVPSNDARPANAGGKGPSANAFPGPGNRAYFTKEYMDILEDIKSNKVLEDARKRLASGRRGNIRIPENTVESCISEEMCKQREVQYFHKEMGAWELARINLQEYVDSLHADPPSEKGEPSGRNVGSSRGVNAAVAEVYVGKTTRTLKERWGEHLRVVKGNNKQHVHVWLRKTGMEHYAPIPIWFGDAPAIDGMESKSSHNPGLNMIGRKKKQKPRLCRTRKRGADRAPPNVVYEPLFFYCPAVAMRQEPDLLKILKALAKQKVKGTKLVCNNSGARWLKAWRLVQLLFGFTKIEKQGVRMLLKDARATIESGGSWSIVGLFHTKTKTELLKAERTALLRAPWKHRDLFLLSLVELIDLNNGVKSINQCRGRQIVRGILTNVFKKKFGINPCLNIVIKIPFCTTINKCNVERVVKSWILERIRPITLVELYARVWLKARLKVRTVGDILHNQKSFSQMESFDCSCAGFDLPKMNGHVAVKLSEIDHVKSFLFNTKNVSFPGIFMTKDALGKSCNEAVEVLTQSLGISEYVKIDWRDVCRPGVGMTEGCVRSEYVCGVAQAFKGLVMSSLDRNTSETWLVCPKL</sequence>
<feature type="region of interest" description="Disordered" evidence="1">
    <location>
        <begin position="24"/>
        <end position="52"/>
    </location>
</feature>
<comment type="caution">
    <text evidence="2">The sequence shown here is derived from an EMBL/GenBank/DDBJ whole genome shotgun (WGS) entry which is preliminary data.</text>
</comment>
<evidence type="ECO:0008006" key="4">
    <source>
        <dbReference type="Google" id="ProtNLM"/>
    </source>
</evidence>